<name>A0ABP8TRJ5_9ACTN</name>
<organism evidence="9 10">
    <name type="scientific">Actinoallomurus liliacearum</name>
    <dbReference type="NCBI Taxonomy" id="1080073"/>
    <lineage>
        <taxon>Bacteria</taxon>
        <taxon>Bacillati</taxon>
        <taxon>Actinomycetota</taxon>
        <taxon>Actinomycetes</taxon>
        <taxon>Streptosporangiales</taxon>
        <taxon>Thermomonosporaceae</taxon>
        <taxon>Actinoallomurus</taxon>
    </lineage>
</organism>
<dbReference type="Gene3D" id="1.20.144.10">
    <property type="entry name" value="Phosphatidic acid phosphatase type 2/haloperoxidase"/>
    <property type="match status" value="1"/>
</dbReference>
<dbReference type="InterPro" id="IPR036938">
    <property type="entry name" value="PAP2/HPO_sf"/>
</dbReference>
<keyword evidence="10" id="KW-1185">Reference proteome</keyword>
<feature type="transmembrane region" description="Helical" evidence="7">
    <location>
        <begin position="61"/>
        <end position="80"/>
    </location>
</feature>
<dbReference type="Pfam" id="PF01569">
    <property type="entry name" value="PAP2"/>
    <property type="match status" value="1"/>
</dbReference>
<keyword evidence="5 7" id="KW-1133">Transmembrane helix</keyword>
<evidence type="ECO:0000259" key="8">
    <source>
        <dbReference type="SMART" id="SM00014"/>
    </source>
</evidence>
<evidence type="ECO:0000256" key="3">
    <source>
        <dbReference type="ARBA" id="ARBA00022692"/>
    </source>
</evidence>
<evidence type="ECO:0000256" key="4">
    <source>
        <dbReference type="ARBA" id="ARBA00022801"/>
    </source>
</evidence>
<dbReference type="PANTHER" id="PTHR14969">
    <property type="entry name" value="SPHINGOSINE-1-PHOSPHATE PHOSPHOHYDROLASE"/>
    <property type="match status" value="1"/>
</dbReference>
<evidence type="ECO:0000256" key="6">
    <source>
        <dbReference type="ARBA" id="ARBA00023136"/>
    </source>
</evidence>
<evidence type="ECO:0000313" key="9">
    <source>
        <dbReference type="EMBL" id="GAA4612546.1"/>
    </source>
</evidence>
<keyword evidence="2" id="KW-1003">Cell membrane</keyword>
<keyword evidence="6 7" id="KW-0472">Membrane</keyword>
<evidence type="ECO:0000256" key="7">
    <source>
        <dbReference type="SAM" id="Phobius"/>
    </source>
</evidence>
<evidence type="ECO:0000256" key="2">
    <source>
        <dbReference type="ARBA" id="ARBA00022475"/>
    </source>
</evidence>
<dbReference type="SMART" id="SM00014">
    <property type="entry name" value="acidPPc"/>
    <property type="match status" value="1"/>
</dbReference>
<evidence type="ECO:0000313" key="10">
    <source>
        <dbReference type="Proteomes" id="UP001500212"/>
    </source>
</evidence>
<dbReference type="RefSeq" id="WP_345360167.1">
    <property type="nucleotide sequence ID" value="NZ_BAABHJ010000020.1"/>
</dbReference>
<accession>A0ABP8TRJ5</accession>
<proteinExistence type="predicted"/>
<protein>
    <recommendedName>
        <fullName evidence="8">Phosphatidic acid phosphatase type 2/haloperoxidase domain-containing protein</fullName>
    </recommendedName>
</protein>
<feature type="domain" description="Phosphatidic acid phosphatase type 2/haloperoxidase" evidence="8">
    <location>
        <begin position="62"/>
        <end position="168"/>
    </location>
</feature>
<dbReference type="PANTHER" id="PTHR14969:SF62">
    <property type="entry name" value="DECAPRENYLPHOSPHORYL-5-PHOSPHORIBOSE PHOSPHATASE RV3807C-RELATED"/>
    <property type="match status" value="1"/>
</dbReference>
<evidence type="ECO:0000256" key="1">
    <source>
        <dbReference type="ARBA" id="ARBA00004651"/>
    </source>
</evidence>
<gene>
    <name evidence="9" type="ORF">GCM10023195_53880</name>
</gene>
<dbReference type="SUPFAM" id="SSF48317">
    <property type="entry name" value="Acid phosphatase/Vanadium-dependent haloperoxidase"/>
    <property type="match status" value="1"/>
</dbReference>
<evidence type="ECO:0000256" key="5">
    <source>
        <dbReference type="ARBA" id="ARBA00022989"/>
    </source>
</evidence>
<comment type="caution">
    <text evidence="9">The sequence shown here is derived from an EMBL/GenBank/DDBJ whole genome shotgun (WGS) entry which is preliminary data.</text>
</comment>
<dbReference type="InterPro" id="IPR000326">
    <property type="entry name" value="PAP2/HPO"/>
</dbReference>
<dbReference type="Proteomes" id="UP001500212">
    <property type="component" value="Unassembled WGS sequence"/>
</dbReference>
<keyword evidence="3 7" id="KW-0812">Transmembrane</keyword>
<dbReference type="EMBL" id="BAABHJ010000020">
    <property type="protein sequence ID" value="GAA4612546.1"/>
    <property type="molecule type" value="Genomic_DNA"/>
</dbReference>
<sequence length="176" mass="18424">MRRLRRVDERVMRAMTSLGCRALDEVMPRASRAADQLLVWWLIAAALRVGGDPRSRRAAVRAALAMSVAGTLANGVRIFVFDRERPPKTLGGRRPGRVPDSPGFPSGHSAGAAAFATALVCEAPWRVSVPVAALASLVAYSRVYIGAHYPGDVAAGAATGVAVALALRGLPIAGDS</sequence>
<keyword evidence="4" id="KW-0378">Hydrolase</keyword>
<reference evidence="10" key="1">
    <citation type="journal article" date="2019" name="Int. J. Syst. Evol. Microbiol.">
        <title>The Global Catalogue of Microorganisms (GCM) 10K type strain sequencing project: providing services to taxonomists for standard genome sequencing and annotation.</title>
        <authorList>
            <consortium name="The Broad Institute Genomics Platform"/>
            <consortium name="The Broad Institute Genome Sequencing Center for Infectious Disease"/>
            <person name="Wu L."/>
            <person name="Ma J."/>
        </authorList>
    </citation>
    <scope>NUCLEOTIDE SEQUENCE [LARGE SCALE GENOMIC DNA]</scope>
    <source>
        <strain evidence="10">JCM 17938</strain>
    </source>
</reference>
<comment type="subcellular location">
    <subcellularLocation>
        <location evidence="1">Cell membrane</location>
        <topology evidence="1">Multi-pass membrane protein</topology>
    </subcellularLocation>
</comment>